<dbReference type="Proteomes" id="UP000321192">
    <property type="component" value="Unassembled WGS sequence"/>
</dbReference>
<feature type="compositionally biased region" description="Basic and acidic residues" evidence="1">
    <location>
        <begin position="133"/>
        <end position="143"/>
    </location>
</feature>
<name>A0A5C7SYF7_THASP</name>
<feature type="region of interest" description="Disordered" evidence="1">
    <location>
        <begin position="112"/>
        <end position="143"/>
    </location>
</feature>
<dbReference type="EMBL" id="SSFD01000070">
    <property type="protein sequence ID" value="TXH88610.1"/>
    <property type="molecule type" value="Genomic_DNA"/>
</dbReference>
<proteinExistence type="predicted"/>
<dbReference type="InterPro" id="IPR009057">
    <property type="entry name" value="Homeodomain-like_sf"/>
</dbReference>
<organism evidence="2 3">
    <name type="scientific">Thauera aminoaromatica</name>
    <dbReference type="NCBI Taxonomy" id="164330"/>
    <lineage>
        <taxon>Bacteria</taxon>
        <taxon>Pseudomonadati</taxon>
        <taxon>Pseudomonadota</taxon>
        <taxon>Betaproteobacteria</taxon>
        <taxon>Rhodocyclales</taxon>
        <taxon>Zoogloeaceae</taxon>
        <taxon>Thauera</taxon>
    </lineage>
</organism>
<evidence type="ECO:0000313" key="3">
    <source>
        <dbReference type="Proteomes" id="UP000321192"/>
    </source>
</evidence>
<accession>A0A5C7SYF7</accession>
<evidence type="ECO:0000313" key="2">
    <source>
        <dbReference type="EMBL" id="TXH88610.1"/>
    </source>
</evidence>
<dbReference type="AlphaFoldDB" id="A0A5C7SYF7"/>
<reference evidence="2 3" key="1">
    <citation type="submission" date="2018-09" db="EMBL/GenBank/DDBJ databases">
        <title>Metagenome Assembled Genomes from an Advanced Water Purification Facility.</title>
        <authorList>
            <person name="Stamps B.W."/>
            <person name="Spear J.R."/>
        </authorList>
    </citation>
    <scope>NUCLEOTIDE SEQUENCE [LARGE SCALE GENOMIC DNA]</scope>
    <source>
        <strain evidence="2">Bin_27_1</strain>
    </source>
</reference>
<dbReference type="SUPFAM" id="SSF46689">
    <property type="entry name" value="Homeodomain-like"/>
    <property type="match status" value="1"/>
</dbReference>
<comment type="caution">
    <text evidence="2">The sequence shown here is derived from an EMBL/GenBank/DDBJ whole genome shotgun (WGS) entry which is preliminary data.</text>
</comment>
<sequence length="143" mass="15677">MVIPRRSRRTHSEAFKQSVVSACREPGVSVAGLALANGLNANRVHRWMRERGIEPPSPRKPLCAERPPLAEPGFVAVQVAPAVETLAIRLEAQRGNARIELEWPLQAAARRHRSTGCRRLAPPAHRSGARARVAPDQDRAAHA</sequence>
<gene>
    <name evidence="2" type="ORF">E6Q80_05090</name>
</gene>
<protein>
    <submittedName>
        <fullName evidence="2">Transposase</fullName>
    </submittedName>
</protein>
<evidence type="ECO:0000256" key="1">
    <source>
        <dbReference type="SAM" id="MobiDB-lite"/>
    </source>
</evidence>